<evidence type="ECO:0000313" key="2">
    <source>
        <dbReference type="Proteomes" id="UP001601948"/>
    </source>
</evidence>
<proteinExistence type="predicted"/>
<evidence type="ECO:0000313" key="1">
    <source>
        <dbReference type="EMBL" id="MFF3227112.1"/>
    </source>
</evidence>
<name>A0ABW6R0R3_9NOCA</name>
<dbReference type="Pfam" id="PF19654">
    <property type="entry name" value="DUF6157"/>
    <property type="match status" value="1"/>
</dbReference>
<reference evidence="1 2" key="1">
    <citation type="submission" date="2024-10" db="EMBL/GenBank/DDBJ databases">
        <title>The Natural Products Discovery Center: Release of the First 8490 Sequenced Strains for Exploring Actinobacteria Biosynthetic Diversity.</title>
        <authorList>
            <person name="Kalkreuter E."/>
            <person name="Kautsar S.A."/>
            <person name="Yang D."/>
            <person name="Bader C.D."/>
            <person name="Teijaro C.N."/>
            <person name="Fluegel L."/>
            <person name="Davis C.M."/>
            <person name="Simpson J.R."/>
            <person name="Lauterbach L."/>
            <person name="Steele A.D."/>
            <person name="Gui C."/>
            <person name="Meng S."/>
            <person name="Li G."/>
            <person name="Viehrig K."/>
            <person name="Ye F."/>
            <person name="Su P."/>
            <person name="Kiefer A.F."/>
            <person name="Nichols A."/>
            <person name="Cepeda A.J."/>
            <person name="Yan W."/>
            <person name="Fan B."/>
            <person name="Jiang Y."/>
            <person name="Adhikari A."/>
            <person name="Zheng C.-J."/>
            <person name="Schuster L."/>
            <person name="Cowan T.M."/>
            <person name="Smanski M.J."/>
            <person name="Chevrette M.G."/>
            <person name="De Carvalho L.P.S."/>
            <person name="Shen B."/>
        </authorList>
    </citation>
    <scope>NUCLEOTIDE SEQUENCE [LARGE SCALE GENOMIC DNA]</scope>
    <source>
        <strain evidence="1 2">NPDC003040</strain>
    </source>
</reference>
<sequence length="135" mass="15509">MNYMGTFIAVADDCKVDYGKTPVPRGSSRSVAQIQYEMLAEHPFTYTQEDVLFESWFARQDLEVSEAEKADLREQFFSKEQPCLRTSPLTRTHGWGLVFDEEGRIALCAKDSPEYGKYLESEELKVIKALRSKRA</sequence>
<dbReference type="Proteomes" id="UP001601948">
    <property type="component" value="Unassembled WGS sequence"/>
</dbReference>
<accession>A0ABW6R0R3</accession>
<protein>
    <submittedName>
        <fullName evidence="1">DUF6157 family protein</fullName>
    </submittedName>
</protein>
<dbReference type="EMBL" id="JBIAPI010000009">
    <property type="protein sequence ID" value="MFF3227112.1"/>
    <property type="molecule type" value="Genomic_DNA"/>
</dbReference>
<dbReference type="RefSeq" id="WP_387722910.1">
    <property type="nucleotide sequence ID" value="NZ_JBIAPI010000009.1"/>
</dbReference>
<dbReference type="InterPro" id="IPR046155">
    <property type="entry name" value="DUF6157"/>
</dbReference>
<organism evidence="1 2">
    <name type="scientific">Nocardia suismassiliense</name>
    <dbReference type="NCBI Taxonomy" id="2077092"/>
    <lineage>
        <taxon>Bacteria</taxon>
        <taxon>Bacillati</taxon>
        <taxon>Actinomycetota</taxon>
        <taxon>Actinomycetes</taxon>
        <taxon>Mycobacteriales</taxon>
        <taxon>Nocardiaceae</taxon>
        <taxon>Nocardia</taxon>
    </lineage>
</organism>
<keyword evidence="2" id="KW-1185">Reference proteome</keyword>
<comment type="caution">
    <text evidence="1">The sequence shown here is derived from an EMBL/GenBank/DDBJ whole genome shotgun (WGS) entry which is preliminary data.</text>
</comment>
<gene>
    <name evidence="1" type="ORF">ACFYV7_30245</name>
</gene>